<proteinExistence type="predicted"/>
<keyword evidence="3" id="KW-1185">Reference proteome</keyword>
<dbReference type="Proteomes" id="UP000789845">
    <property type="component" value="Unassembled WGS sequence"/>
</dbReference>
<organism evidence="2 3">
    <name type="scientific">Pseudoneobacillus rhizosphaerae</name>
    <dbReference type="NCBI Taxonomy" id="2880968"/>
    <lineage>
        <taxon>Bacteria</taxon>
        <taxon>Bacillati</taxon>
        <taxon>Bacillota</taxon>
        <taxon>Bacilli</taxon>
        <taxon>Bacillales</taxon>
        <taxon>Bacillaceae</taxon>
        <taxon>Pseudoneobacillus</taxon>
    </lineage>
</organism>
<dbReference type="EMBL" id="CAKJTG010000011">
    <property type="protein sequence ID" value="CAG9608674.1"/>
    <property type="molecule type" value="Genomic_DNA"/>
</dbReference>
<dbReference type="InterPro" id="IPR025953">
    <property type="entry name" value="YlbD_coat"/>
</dbReference>
<evidence type="ECO:0000313" key="2">
    <source>
        <dbReference type="EMBL" id="CAG9608674.1"/>
    </source>
</evidence>
<evidence type="ECO:0008006" key="4">
    <source>
        <dbReference type="Google" id="ProtNLM"/>
    </source>
</evidence>
<name>A0A9C7G9X9_9BACI</name>
<sequence length="133" mass="15670">MTRKKLHPSVVKFKEFVKQYPKISLEVKKGTVSWQELYEDWYLLGEDDARWDQFKVSKEEMKENSTEENKSDFITQIFDYFKTMDVNQMQQYISNASQALGAVQGVLSQFQNPTQPSSQNNSRPSHPFSFRKD</sequence>
<dbReference type="Pfam" id="PF14071">
    <property type="entry name" value="YlbD_coat"/>
    <property type="match status" value="1"/>
</dbReference>
<feature type="compositionally biased region" description="Polar residues" evidence="1">
    <location>
        <begin position="108"/>
        <end position="124"/>
    </location>
</feature>
<evidence type="ECO:0000313" key="3">
    <source>
        <dbReference type="Proteomes" id="UP000789845"/>
    </source>
</evidence>
<feature type="region of interest" description="Disordered" evidence="1">
    <location>
        <begin position="108"/>
        <end position="133"/>
    </location>
</feature>
<dbReference type="RefSeq" id="WP_230496916.1">
    <property type="nucleotide sequence ID" value="NZ_CAKJTG010000011.1"/>
</dbReference>
<evidence type="ECO:0000256" key="1">
    <source>
        <dbReference type="SAM" id="MobiDB-lite"/>
    </source>
</evidence>
<protein>
    <recommendedName>
        <fullName evidence="4">Cytosolic protein</fullName>
    </recommendedName>
</protein>
<dbReference type="AlphaFoldDB" id="A0A9C7G9X9"/>
<accession>A0A9C7G9X9</accession>
<gene>
    <name evidence="2" type="ORF">NEOCIP111885_02391</name>
</gene>
<reference evidence="2" key="1">
    <citation type="submission" date="2021-10" db="EMBL/GenBank/DDBJ databases">
        <authorList>
            <person name="Criscuolo A."/>
        </authorList>
    </citation>
    <scope>NUCLEOTIDE SEQUENCE</scope>
    <source>
        <strain evidence="2">CIP111885</strain>
    </source>
</reference>
<comment type="caution">
    <text evidence="2">The sequence shown here is derived from an EMBL/GenBank/DDBJ whole genome shotgun (WGS) entry which is preliminary data.</text>
</comment>